<dbReference type="EMBL" id="CP047656">
    <property type="protein sequence ID" value="QHJ11603.1"/>
    <property type="molecule type" value="Genomic_DNA"/>
</dbReference>
<reference evidence="2 3" key="1">
    <citation type="submission" date="2019-12" db="EMBL/GenBank/DDBJ databases">
        <title>Genome sequencing and assembly of endphytes of Porphyra tenera.</title>
        <authorList>
            <person name="Park J.M."/>
            <person name="Shin R."/>
            <person name="Jo S.H."/>
        </authorList>
    </citation>
    <scope>NUCLEOTIDE SEQUENCE [LARGE SCALE GENOMIC DNA]</scope>
    <source>
        <strain evidence="2 3">GPM4</strain>
    </source>
</reference>
<dbReference type="InterPro" id="IPR008964">
    <property type="entry name" value="Invasin/intimin_cell_adhesion"/>
</dbReference>
<dbReference type="PROSITE" id="PS51257">
    <property type="entry name" value="PROKAR_LIPOPROTEIN"/>
    <property type="match status" value="1"/>
</dbReference>
<dbReference type="InterPro" id="IPR003343">
    <property type="entry name" value="Big_2"/>
</dbReference>
<dbReference type="SUPFAM" id="SSF49373">
    <property type="entry name" value="Invasin/intimin cell-adhesion fragments"/>
    <property type="match status" value="1"/>
</dbReference>
<evidence type="ECO:0000259" key="1">
    <source>
        <dbReference type="SMART" id="SM00635"/>
    </source>
</evidence>
<dbReference type="RefSeq" id="WP_160179316.1">
    <property type="nucleotide sequence ID" value="NZ_CP047656.1"/>
</dbReference>
<protein>
    <recommendedName>
        <fullName evidence="1">BIG2 domain-containing protein</fullName>
    </recommendedName>
</protein>
<evidence type="ECO:0000313" key="3">
    <source>
        <dbReference type="Proteomes" id="UP000464524"/>
    </source>
</evidence>
<dbReference type="OrthoDB" id="5697824at2"/>
<dbReference type="Proteomes" id="UP000464524">
    <property type="component" value="Chromosome"/>
</dbReference>
<dbReference type="KEGG" id="pmes:FX988_01837"/>
<dbReference type="SMART" id="SM00635">
    <property type="entry name" value="BID_2"/>
    <property type="match status" value="1"/>
</dbReference>
<name>A0A857JI43_9ALTE</name>
<proteinExistence type="predicted"/>
<dbReference type="Gene3D" id="2.60.40.1080">
    <property type="match status" value="1"/>
</dbReference>
<organism evidence="2 3">
    <name type="scientific">Paraglaciecola mesophila</name>
    <dbReference type="NCBI Taxonomy" id="197222"/>
    <lineage>
        <taxon>Bacteria</taxon>
        <taxon>Pseudomonadati</taxon>
        <taxon>Pseudomonadota</taxon>
        <taxon>Gammaproteobacteria</taxon>
        <taxon>Alteromonadales</taxon>
        <taxon>Alteromonadaceae</taxon>
        <taxon>Paraglaciecola</taxon>
    </lineage>
</organism>
<accession>A0A857JI43</accession>
<evidence type="ECO:0000313" key="2">
    <source>
        <dbReference type="EMBL" id="QHJ11603.1"/>
    </source>
</evidence>
<gene>
    <name evidence="2" type="ORF">FX988_01837</name>
</gene>
<keyword evidence="3" id="KW-1185">Reference proteome</keyword>
<feature type="domain" description="BIG2" evidence="1">
    <location>
        <begin position="192"/>
        <end position="267"/>
    </location>
</feature>
<sequence length="582" mass="62144">MKKHLLVNKITAAMLSTILAGCGGGTDKGYDPDFGASAAVTFDAPEITASFDEETGNQEVDLLAGATADGQPLTGTINISDFNFTVDQNFVTPQVRGNGLANQTVSPFFEQDGKLIIDTDKFSDHLSSCDSTDVSGGPLDENDNPTPDGFLDSPPQVTYTIDFAVDNGFELAPGEVLPRRTLTLTMNAVFDEVESVTAEPLRVLMGEEAQLFATVLPEKACSQGLSYSIADPSIATIDDNGNITTVQAGETTVTVTSTDSPDKSITVALEVFSEFTLAITNRDLDSNGLPSDMKEVPACVTAGFNVSPTPAFGDSLNGDYTYNWTSNNDIDFPATSISYGENGVGMYTVGDASTVGFTFDASVSLESGDTGSTDIADVAEQSINATVVRNLMCDTGVSAHPAGFNTDFNLDGVGAPWRGGVVNISTDSLSGSALEVTAGEGEATKILQQVFNKQRNWHSATYGLGTSSIGQSYKYSVWVKLPVMPTEDITLKHVILAWTYEGGPSGPGFDFRRPTAGILSATLQKTTQWQLVEFVNEATDEREWSVPPQWNVSTDVFQFWEIYGLPEGEKILLDEYAVIPLQ</sequence>
<dbReference type="AlphaFoldDB" id="A0A857JI43"/>
<dbReference type="Pfam" id="PF02368">
    <property type="entry name" value="Big_2"/>
    <property type="match status" value="1"/>
</dbReference>